<dbReference type="GO" id="GO:0016788">
    <property type="term" value="F:hydrolase activity, acting on ester bonds"/>
    <property type="evidence" value="ECO:0007669"/>
    <property type="project" value="UniProtKB-ARBA"/>
</dbReference>
<dbReference type="EMBL" id="LMAR01000048">
    <property type="protein sequence ID" value="KQK29516.1"/>
    <property type="molecule type" value="Genomic_DNA"/>
</dbReference>
<reference evidence="3 5" key="2">
    <citation type="submission" date="2017-02" db="EMBL/GenBank/DDBJ databases">
        <authorList>
            <person name="Peterson S.W."/>
        </authorList>
    </citation>
    <scope>NUCLEOTIDE SEQUENCE [LARGE SCALE GENOMIC DNA]</scope>
    <source>
        <strain evidence="3 5">DSM 9653</strain>
    </source>
</reference>
<evidence type="ECO:0000313" key="4">
    <source>
        <dbReference type="Proteomes" id="UP000051562"/>
    </source>
</evidence>
<feature type="domain" description="SGNH hydrolase-type esterase" evidence="1">
    <location>
        <begin position="59"/>
        <end position="184"/>
    </location>
</feature>
<name>A0A0Q3KYZ4_9HYPH</name>
<protein>
    <submittedName>
        <fullName evidence="3">GDSL-like Lipase/Acylhydrolase</fullName>
    </submittedName>
</protein>
<dbReference type="Proteomes" id="UP000051562">
    <property type="component" value="Unassembled WGS sequence"/>
</dbReference>
<evidence type="ECO:0000313" key="2">
    <source>
        <dbReference type="EMBL" id="KQK29516.1"/>
    </source>
</evidence>
<evidence type="ECO:0000313" key="3">
    <source>
        <dbReference type="EMBL" id="SKC05222.1"/>
    </source>
</evidence>
<dbReference type="EMBL" id="FUYX01000012">
    <property type="protein sequence ID" value="SKC05222.1"/>
    <property type="molecule type" value="Genomic_DNA"/>
</dbReference>
<dbReference type="Gene3D" id="3.40.50.1110">
    <property type="entry name" value="SGNH hydrolase"/>
    <property type="match status" value="1"/>
</dbReference>
<accession>A0A0Q3KYZ4</accession>
<dbReference type="SUPFAM" id="SSF52266">
    <property type="entry name" value="SGNH hydrolase"/>
    <property type="match status" value="1"/>
</dbReference>
<evidence type="ECO:0000313" key="5">
    <source>
        <dbReference type="Proteomes" id="UP000190130"/>
    </source>
</evidence>
<dbReference type="Proteomes" id="UP000190130">
    <property type="component" value="Unassembled WGS sequence"/>
</dbReference>
<dbReference type="Pfam" id="PF13472">
    <property type="entry name" value="Lipase_GDSL_2"/>
    <property type="match status" value="1"/>
</dbReference>
<dbReference type="InterPro" id="IPR036514">
    <property type="entry name" value="SGNH_hydro_sf"/>
</dbReference>
<dbReference type="CDD" id="cd00229">
    <property type="entry name" value="SGNH_hydrolase"/>
    <property type="match status" value="1"/>
</dbReference>
<dbReference type="AlphaFoldDB" id="A0A0Q3KYZ4"/>
<keyword evidence="3" id="KW-0378">Hydrolase</keyword>
<evidence type="ECO:0000259" key="1">
    <source>
        <dbReference type="Pfam" id="PF13472"/>
    </source>
</evidence>
<proteinExistence type="predicted"/>
<organism evidence="2 4">
    <name type="scientific">Bosea thiooxidans</name>
    <dbReference type="NCBI Taxonomy" id="53254"/>
    <lineage>
        <taxon>Bacteria</taxon>
        <taxon>Pseudomonadati</taxon>
        <taxon>Pseudomonadota</taxon>
        <taxon>Alphaproteobacteria</taxon>
        <taxon>Hyphomicrobiales</taxon>
        <taxon>Boseaceae</taxon>
        <taxon>Bosea</taxon>
    </lineage>
</organism>
<dbReference type="STRING" id="53254.SAMN05660750_03867"/>
<dbReference type="InterPro" id="IPR013830">
    <property type="entry name" value="SGNH_hydro"/>
</dbReference>
<reference evidence="2 4" key="1">
    <citation type="submission" date="2015-10" db="EMBL/GenBank/DDBJ databases">
        <title>Draft genome of Bosea thiooxidans.</title>
        <authorList>
            <person name="Wang X."/>
        </authorList>
    </citation>
    <scope>NUCLEOTIDE SEQUENCE [LARGE SCALE GENOMIC DNA]</scope>
    <source>
        <strain evidence="2 4">CGMCC 9174</strain>
    </source>
</reference>
<gene>
    <name evidence="2" type="ORF">ARD30_17315</name>
    <name evidence="3" type="ORF">SAMN05660750_03867</name>
</gene>
<sequence length="216" mass="22995">MVSALLLAAFIGASFGKGRSPVSSGGGSYLETRSQIIDAHLRQPPGDYILVMGDSHAESWLASTGCDLPVVNAGLAGATAESYSRFFANLSLPRPPRAIILMIGTNDALGRRIGDPDKAVASYQHRVEALLKRAAEKTKSVTVTAIPPLDPERAVGFSHEIALRFSASLETICSKQGCQFVHPFPEGAALFDGVHLINYASSYARIWDVVCPAIGR</sequence>
<keyword evidence="4" id="KW-1185">Reference proteome</keyword>